<dbReference type="GO" id="GO:0003700">
    <property type="term" value="F:DNA-binding transcription factor activity"/>
    <property type="evidence" value="ECO:0007669"/>
    <property type="project" value="InterPro"/>
</dbReference>
<evidence type="ECO:0000313" key="1">
    <source>
        <dbReference type="EMBL" id="MWC42736.1"/>
    </source>
</evidence>
<dbReference type="Gene3D" id="1.10.10.10">
    <property type="entry name" value="Winged helix-like DNA-binding domain superfamily/Winged helix DNA-binding domain"/>
    <property type="match status" value="1"/>
</dbReference>
<protein>
    <submittedName>
        <fullName evidence="1">Winged helix DNA-binding protein</fullName>
    </submittedName>
</protein>
<dbReference type="InterPro" id="IPR036390">
    <property type="entry name" value="WH_DNA-bd_sf"/>
</dbReference>
<sequence length="312" mass="32837">MQDEMGFGGGFAVVVVGAGARGHEIEEAIGLAGGRMLRRIAWEAMPAELMRQVAQPVLVADARGVGEDLLAAMLPRLEATAAALDLPVIVCLDVAEIDVVAAALLGVQAQLLCGPSVADLIGALVLARGSGSTPMLNAYAREGEGERLRRLNAEVARIAQALAELARREADAPAGGAADVEDRHSAFRAEPARPAPRADPGDAGAVRAIIRRRRMRDALFPGNLFEDPAWDMLLDLYAARLEGRRVSVSSLCIAAAVAPTTALRWIGKLTEAGLFVRKPDPADRRRAFMALSDAAAAKMHDYLAAANGSDPV</sequence>
<dbReference type="EMBL" id="WSUT01000005">
    <property type="protein sequence ID" value="MWC42736.1"/>
    <property type="molecule type" value="Genomic_DNA"/>
</dbReference>
<dbReference type="Pfam" id="PF13463">
    <property type="entry name" value="HTH_27"/>
    <property type="match status" value="1"/>
</dbReference>
<dbReference type="RefSeq" id="WP_149681189.1">
    <property type="nucleotide sequence ID" value="NZ_FNBI01000001.1"/>
</dbReference>
<dbReference type="InterPro" id="IPR000835">
    <property type="entry name" value="HTH_MarR-typ"/>
</dbReference>
<reference evidence="1 2" key="1">
    <citation type="submission" date="2019-12" db="EMBL/GenBank/DDBJ databases">
        <authorList>
            <person name="Zheng J."/>
        </authorList>
    </citation>
    <scope>NUCLEOTIDE SEQUENCE [LARGE SCALE GENOMIC DNA]</scope>
    <source>
        <strain evidence="1 2">DSM 27347</strain>
    </source>
</reference>
<dbReference type="GO" id="GO:0003677">
    <property type="term" value="F:DNA binding"/>
    <property type="evidence" value="ECO:0007669"/>
    <property type="project" value="UniProtKB-KW"/>
</dbReference>
<keyword evidence="1" id="KW-0238">DNA-binding</keyword>
<dbReference type="OrthoDB" id="7594920at2"/>
<organism evidence="1 2">
    <name type="scientific">Sphingomonas carotinifaciens</name>
    <dbReference type="NCBI Taxonomy" id="1166323"/>
    <lineage>
        <taxon>Bacteria</taxon>
        <taxon>Pseudomonadati</taxon>
        <taxon>Pseudomonadota</taxon>
        <taxon>Alphaproteobacteria</taxon>
        <taxon>Sphingomonadales</taxon>
        <taxon>Sphingomonadaceae</taxon>
        <taxon>Sphingomonas</taxon>
    </lineage>
</organism>
<gene>
    <name evidence="1" type="ORF">GQR91_03565</name>
</gene>
<dbReference type="SUPFAM" id="SSF46785">
    <property type="entry name" value="Winged helix' DNA-binding domain"/>
    <property type="match status" value="1"/>
</dbReference>
<dbReference type="Proteomes" id="UP000436801">
    <property type="component" value="Unassembled WGS sequence"/>
</dbReference>
<proteinExistence type="predicted"/>
<evidence type="ECO:0000313" key="2">
    <source>
        <dbReference type="Proteomes" id="UP000436801"/>
    </source>
</evidence>
<comment type="caution">
    <text evidence="1">The sequence shown here is derived from an EMBL/GenBank/DDBJ whole genome shotgun (WGS) entry which is preliminary data.</text>
</comment>
<name>A0A6N8LQG5_9SPHN</name>
<dbReference type="AlphaFoldDB" id="A0A6N8LQG5"/>
<dbReference type="InterPro" id="IPR036388">
    <property type="entry name" value="WH-like_DNA-bd_sf"/>
</dbReference>
<accession>A0A6N8LQG5</accession>